<evidence type="ECO:0000256" key="1">
    <source>
        <dbReference type="SAM" id="Phobius"/>
    </source>
</evidence>
<keyword evidence="1" id="KW-0472">Membrane</keyword>
<keyword evidence="1" id="KW-0812">Transmembrane</keyword>
<sequence length="56" mass="6870">MVTHKYNAYIRTNTSRYNTNQILCYINFPEFISYTYSIFYVFLPSLHIRRRRIGGR</sequence>
<evidence type="ECO:0000313" key="2">
    <source>
        <dbReference type="EMBL" id="CDW22551.1"/>
    </source>
</evidence>
<dbReference type="AlphaFoldDB" id="A0A0K2TAQ9"/>
<reference evidence="2" key="1">
    <citation type="submission" date="2014-05" db="EMBL/GenBank/DDBJ databases">
        <authorList>
            <person name="Chronopoulou M."/>
        </authorList>
    </citation>
    <scope>NUCLEOTIDE SEQUENCE</scope>
    <source>
        <tissue evidence="2">Whole organism</tissue>
    </source>
</reference>
<protein>
    <submittedName>
        <fullName evidence="2">Uncharacterized protein</fullName>
    </submittedName>
</protein>
<name>A0A0K2TAQ9_LEPSM</name>
<accession>A0A0K2TAQ9</accession>
<dbReference type="EMBL" id="HACA01005190">
    <property type="protein sequence ID" value="CDW22551.1"/>
    <property type="molecule type" value="Transcribed_RNA"/>
</dbReference>
<organism evidence="2">
    <name type="scientific">Lepeophtheirus salmonis</name>
    <name type="common">Salmon louse</name>
    <name type="synonym">Caligus salmonis</name>
    <dbReference type="NCBI Taxonomy" id="72036"/>
    <lineage>
        <taxon>Eukaryota</taxon>
        <taxon>Metazoa</taxon>
        <taxon>Ecdysozoa</taxon>
        <taxon>Arthropoda</taxon>
        <taxon>Crustacea</taxon>
        <taxon>Multicrustacea</taxon>
        <taxon>Hexanauplia</taxon>
        <taxon>Copepoda</taxon>
        <taxon>Siphonostomatoida</taxon>
        <taxon>Caligidae</taxon>
        <taxon>Lepeophtheirus</taxon>
    </lineage>
</organism>
<feature type="transmembrane region" description="Helical" evidence="1">
    <location>
        <begin position="31"/>
        <end position="48"/>
    </location>
</feature>
<keyword evidence="1" id="KW-1133">Transmembrane helix</keyword>
<proteinExistence type="predicted"/>